<gene>
    <name evidence="3" type="ORF">V3C41_12580</name>
</gene>
<feature type="transmembrane region" description="Helical" evidence="2">
    <location>
        <begin position="175"/>
        <end position="193"/>
    </location>
</feature>
<keyword evidence="2" id="KW-1133">Transmembrane helix</keyword>
<feature type="transmembrane region" description="Helical" evidence="2">
    <location>
        <begin position="78"/>
        <end position="98"/>
    </location>
</feature>
<sequence length="267" mass="27880">MASGGFGFRAYTLFDTLVWIACLNILWMTFTVLGGVVLGVGPSTAAAHVLVRDKVRGNAAPLMRRFAREYFKNFAKGNALGLPLIVVGVALSLNWGYFSAGWDFGSQIASAGILLAALFAAGTVCYLFPMFARYELSLPQYFLMSSRFAMRHLAGTVILLFVTAAAVFVCRSVPGLIPFFGVGAWLYVTGWLCDRFFTANDEAMSADADATPGCVSTSTPAAAGATLATLPVPAAHPVPATASAGRTPVAAGGPVSTSTPTTEASLA</sequence>
<keyword evidence="2" id="KW-0472">Membrane</keyword>
<evidence type="ECO:0000256" key="1">
    <source>
        <dbReference type="SAM" id="MobiDB-lite"/>
    </source>
</evidence>
<dbReference type="Proteomes" id="UP001448614">
    <property type="component" value="Unassembled WGS sequence"/>
</dbReference>
<comment type="caution">
    <text evidence="3">The sequence shown here is derived from an EMBL/GenBank/DDBJ whole genome shotgun (WGS) entry which is preliminary data.</text>
</comment>
<dbReference type="RefSeq" id="WP_347782716.1">
    <property type="nucleotide sequence ID" value="NZ_JBBMFV010000004.1"/>
</dbReference>
<feature type="compositionally biased region" description="Polar residues" evidence="1">
    <location>
        <begin position="255"/>
        <end position="267"/>
    </location>
</feature>
<organism evidence="3 4">
    <name type="scientific">Paenarthrobacter nicotinovorans</name>
    <name type="common">Arthrobacter nicotinovorans</name>
    <dbReference type="NCBI Taxonomy" id="29320"/>
    <lineage>
        <taxon>Bacteria</taxon>
        <taxon>Bacillati</taxon>
        <taxon>Actinomycetota</taxon>
        <taxon>Actinomycetes</taxon>
        <taxon>Micrococcales</taxon>
        <taxon>Micrococcaceae</taxon>
        <taxon>Paenarthrobacter</taxon>
    </lineage>
</organism>
<reference evidence="3 4" key="1">
    <citation type="journal article" date="2024" name="Appl. Microbiol. Biotechnol.">
        <title>Biosynthetic gene clusters with biotechnological applications in novel Antarctic isolates from Actinomycetota.</title>
        <authorList>
            <person name="Bruna P."/>
            <person name="Nunez-Montero K."/>
            <person name="Contreras M.J."/>
            <person name="Leal K."/>
            <person name="Garcia M."/>
            <person name="Abanto M."/>
            <person name="Barrientos L."/>
        </authorList>
    </citation>
    <scope>NUCLEOTIDE SEQUENCE [LARGE SCALE GENOMIC DNA]</scope>
    <source>
        <strain evidence="3 4">Se16.17</strain>
    </source>
</reference>
<evidence type="ECO:0000313" key="3">
    <source>
        <dbReference type="EMBL" id="MEO3941907.1"/>
    </source>
</evidence>
<proteinExistence type="predicted"/>
<feature type="transmembrane region" description="Helical" evidence="2">
    <location>
        <begin position="149"/>
        <end position="169"/>
    </location>
</feature>
<keyword evidence="4" id="KW-1185">Reference proteome</keyword>
<protein>
    <submittedName>
        <fullName evidence="3">DUF624 domain-containing protein</fullName>
    </submittedName>
</protein>
<dbReference type="Pfam" id="PF04854">
    <property type="entry name" value="DUF624"/>
    <property type="match status" value="1"/>
</dbReference>
<evidence type="ECO:0000256" key="2">
    <source>
        <dbReference type="SAM" id="Phobius"/>
    </source>
</evidence>
<feature type="transmembrane region" description="Helical" evidence="2">
    <location>
        <begin position="104"/>
        <end position="128"/>
    </location>
</feature>
<dbReference type="EMBL" id="JBBMFV010000004">
    <property type="protein sequence ID" value="MEO3941907.1"/>
    <property type="molecule type" value="Genomic_DNA"/>
</dbReference>
<dbReference type="InterPro" id="IPR006938">
    <property type="entry name" value="DUF624"/>
</dbReference>
<evidence type="ECO:0000313" key="4">
    <source>
        <dbReference type="Proteomes" id="UP001448614"/>
    </source>
</evidence>
<feature type="transmembrane region" description="Helical" evidence="2">
    <location>
        <begin position="17"/>
        <end position="40"/>
    </location>
</feature>
<feature type="region of interest" description="Disordered" evidence="1">
    <location>
        <begin position="243"/>
        <end position="267"/>
    </location>
</feature>
<keyword evidence="2" id="KW-0812">Transmembrane</keyword>
<accession>A0ABV0GU06</accession>
<name>A0ABV0GU06_PAENI</name>